<feature type="compositionally biased region" description="Acidic residues" evidence="1">
    <location>
        <begin position="138"/>
        <end position="150"/>
    </location>
</feature>
<evidence type="ECO:0000256" key="1">
    <source>
        <dbReference type="SAM" id="MobiDB-lite"/>
    </source>
</evidence>
<proteinExistence type="predicted"/>
<reference evidence="2" key="1">
    <citation type="submission" date="2021-01" db="EMBL/GenBank/DDBJ databases">
        <authorList>
            <person name="Corre E."/>
            <person name="Pelletier E."/>
            <person name="Niang G."/>
            <person name="Scheremetjew M."/>
            <person name="Finn R."/>
            <person name="Kale V."/>
            <person name="Holt S."/>
            <person name="Cochrane G."/>
            <person name="Meng A."/>
            <person name="Brown T."/>
            <person name="Cohen L."/>
        </authorList>
    </citation>
    <scope>NUCLEOTIDE SEQUENCE</scope>
    <source>
        <strain evidence="2">CCMP1381</strain>
    </source>
</reference>
<organism evidence="2">
    <name type="scientific">Octactis speculum</name>
    <dbReference type="NCBI Taxonomy" id="3111310"/>
    <lineage>
        <taxon>Eukaryota</taxon>
        <taxon>Sar</taxon>
        <taxon>Stramenopiles</taxon>
        <taxon>Ochrophyta</taxon>
        <taxon>Dictyochophyceae</taxon>
        <taxon>Dictyochales</taxon>
        <taxon>Dictyochaceae</taxon>
        <taxon>Octactis</taxon>
    </lineage>
</organism>
<dbReference type="AlphaFoldDB" id="A0A7S2GPH1"/>
<dbReference type="EMBL" id="HBGS01048799">
    <property type="protein sequence ID" value="CAD9463429.1"/>
    <property type="molecule type" value="Transcribed_RNA"/>
</dbReference>
<gene>
    <name evidence="2" type="ORF">DSPE1174_LOCUS25378</name>
</gene>
<feature type="region of interest" description="Disordered" evidence="1">
    <location>
        <begin position="121"/>
        <end position="150"/>
    </location>
</feature>
<sequence>MEMELKALDDDAARQLISRLTEHAFRVLNVDMDPFFEEHALTFDTPVADLVSGRGHKNELHQVYLLYVEELETHLDEFIQNEGFASSKECFEFIQSAVSRDVIRQKEHMARLQEHLQQMQRSWEAEFNDSETKRNDEEDKCSDDNNDDNDGDGFGMNVPLMLFCQPIGLDTLINSVLSISEYPTFANMMRVKAQQAKLVQKIEDEARQRDVDKVTRAQQLRELRDLDDGNLFGTLRKRVCGLQRRSDMVYQCQAVMDGKTWDAMIIRGDSADGTSKKFLLTLVDFVFHRLMVLSPDEDDKIRNDMIKILDMVWGDPLEDVVTSFLEKAFVYVDAIDNQTAVFIRAQTRAAKDIRKRMAANRGLRIKS</sequence>
<dbReference type="InterPro" id="IPR042541">
    <property type="entry name" value="BART_sf"/>
</dbReference>
<dbReference type="Gene3D" id="1.20.1520.10">
    <property type="entry name" value="ADP-ribosylation factor-like 2-binding protein, domain"/>
    <property type="match status" value="1"/>
</dbReference>
<evidence type="ECO:0000313" key="2">
    <source>
        <dbReference type="EMBL" id="CAD9463429.1"/>
    </source>
</evidence>
<accession>A0A7S2GPH1</accession>
<name>A0A7S2GPH1_9STRA</name>
<protein>
    <submittedName>
        <fullName evidence="2">Uncharacterized protein</fullName>
    </submittedName>
</protein>